<comment type="catalytic activity">
    <reaction evidence="15">
        <text>L-tyrosyl-[protein] + ATP = O-phospho-L-tyrosyl-[protein] + ADP + H(+)</text>
        <dbReference type="Rhea" id="RHEA:10596"/>
        <dbReference type="Rhea" id="RHEA-COMP:10136"/>
        <dbReference type="Rhea" id="RHEA-COMP:20101"/>
        <dbReference type="ChEBI" id="CHEBI:15378"/>
        <dbReference type="ChEBI" id="CHEBI:30616"/>
        <dbReference type="ChEBI" id="CHEBI:46858"/>
        <dbReference type="ChEBI" id="CHEBI:61978"/>
        <dbReference type="ChEBI" id="CHEBI:456216"/>
        <dbReference type="EC" id="2.7.10.1"/>
    </reaction>
</comment>
<dbReference type="PANTHER" id="PTHR24416:SF527">
    <property type="entry name" value="PROTO-ONCOGENE TYROSINE-PROTEIN KINASE ROS"/>
    <property type="match status" value="1"/>
</dbReference>
<evidence type="ECO:0000259" key="18">
    <source>
        <dbReference type="PROSITE" id="PS50853"/>
    </source>
</evidence>
<dbReference type="SUPFAM" id="SSF56112">
    <property type="entry name" value="Protein kinase-like (PK-like)"/>
    <property type="match status" value="1"/>
</dbReference>
<comment type="caution">
    <text evidence="19">The sequence shown here is derived from an EMBL/GenBank/DDBJ whole genome shotgun (WGS) entry which is preliminary data.</text>
</comment>
<comment type="subcellular location">
    <subcellularLocation>
        <location evidence="1">Membrane</location>
        <topology evidence="1">Single-pass membrane protein</topology>
    </subcellularLocation>
</comment>
<reference evidence="19 20" key="1">
    <citation type="submission" date="2015-04" db="EMBL/GenBank/DDBJ databases">
        <title>Lasius niger genome sequencing.</title>
        <authorList>
            <person name="Konorov E.A."/>
            <person name="Nikitin M.A."/>
            <person name="Kirill M.V."/>
            <person name="Chang P."/>
        </authorList>
    </citation>
    <scope>NUCLEOTIDE SEQUENCE [LARGE SCALE GENOMIC DNA]</scope>
    <source>
        <tissue evidence="19">Whole</tissue>
    </source>
</reference>
<evidence type="ECO:0000256" key="6">
    <source>
        <dbReference type="ARBA" id="ARBA00022737"/>
    </source>
</evidence>
<gene>
    <name evidence="19" type="ORF">RF55_11416</name>
</gene>
<feature type="binding site" evidence="16">
    <location>
        <position position="278"/>
    </location>
    <ligand>
        <name>ATP</name>
        <dbReference type="ChEBI" id="CHEBI:30616"/>
    </ligand>
</feature>
<feature type="domain" description="Fibronectin type-III" evidence="18">
    <location>
        <begin position="60"/>
        <end position="173"/>
    </location>
</feature>
<dbReference type="GO" id="GO:0004714">
    <property type="term" value="F:transmembrane receptor protein tyrosine kinase activity"/>
    <property type="evidence" value="ECO:0007669"/>
    <property type="project" value="UniProtKB-EC"/>
</dbReference>
<keyword evidence="8 19" id="KW-0418">Kinase</keyword>
<keyword evidence="7 16" id="KW-0547">Nucleotide-binding</keyword>
<evidence type="ECO:0000256" key="10">
    <source>
        <dbReference type="ARBA" id="ARBA00022989"/>
    </source>
</evidence>
<dbReference type="InterPro" id="IPR008266">
    <property type="entry name" value="Tyr_kinase_AS"/>
</dbReference>
<keyword evidence="20" id="KW-1185">Reference proteome</keyword>
<evidence type="ECO:0000256" key="13">
    <source>
        <dbReference type="ARBA" id="ARBA00023170"/>
    </source>
</evidence>
<dbReference type="EC" id="2.7.10.1" evidence="2"/>
<dbReference type="InterPro" id="IPR050122">
    <property type="entry name" value="RTK"/>
</dbReference>
<protein>
    <recommendedName>
        <fullName evidence="2">receptor protein-tyrosine kinase</fullName>
        <ecNumber evidence="2">2.7.10.1</ecNumber>
    </recommendedName>
</protein>
<evidence type="ECO:0000256" key="16">
    <source>
        <dbReference type="PROSITE-ProRule" id="PRU10141"/>
    </source>
</evidence>
<dbReference type="Proteomes" id="UP000036403">
    <property type="component" value="Unassembled WGS sequence"/>
</dbReference>
<dbReference type="GO" id="GO:0005886">
    <property type="term" value="C:plasma membrane"/>
    <property type="evidence" value="ECO:0007669"/>
    <property type="project" value="TreeGrafter"/>
</dbReference>
<name>A0A0J7KFG7_LASNI</name>
<evidence type="ECO:0000256" key="8">
    <source>
        <dbReference type="ARBA" id="ARBA00022777"/>
    </source>
</evidence>
<dbReference type="InterPro" id="IPR000719">
    <property type="entry name" value="Prot_kinase_dom"/>
</dbReference>
<organism evidence="19 20">
    <name type="scientific">Lasius niger</name>
    <name type="common">Black garden ant</name>
    <dbReference type="NCBI Taxonomy" id="67767"/>
    <lineage>
        <taxon>Eukaryota</taxon>
        <taxon>Metazoa</taxon>
        <taxon>Ecdysozoa</taxon>
        <taxon>Arthropoda</taxon>
        <taxon>Hexapoda</taxon>
        <taxon>Insecta</taxon>
        <taxon>Pterygota</taxon>
        <taxon>Neoptera</taxon>
        <taxon>Endopterygota</taxon>
        <taxon>Hymenoptera</taxon>
        <taxon>Apocrita</taxon>
        <taxon>Aculeata</taxon>
        <taxon>Formicoidea</taxon>
        <taxon>Formicidae</taxon>
        <taxon>Formicinae</taxon>
        <taxon>Lasius</taxon>
        <taxon>Lasius</taxon>
    </lineage>
</organism>
<dbReference type="InterPro" id="IPR003961">
    <property type="entry name" value="FN3_dom"/>
</dbReference>
<evidence type="ECO:0000256" key="3">
    <source>
        <dbReference type="ARBA" id="ARBA00022553"/>
    </source>
</evidence>
<keyword evidence="4" id="KW-0808">Transferase</keyword>
<proteinExistence type="predicted"/>
<dbReference type="InterPro" id="IPR011009">
    <property type="entry name" value="Kinase-like_dom_sf"/>
</dbReference>
<dbReference type="PROSITE" id="PS00109">
    <property type="entry name" value="PROTEIN_KINASE_TYR"/>
    <property type="match status" value="1"/>
</dbReference>
<sequence length="407" mass="47076">MTLRSSKNLTCRRLYEFQNLTPFTEYKLKLALSNFYVDKLSMDLQFGADVKLTTTGKLNAPEDVTVQVLTPTLAVVHWMPPKKLNCVAVNYEVHWELVLDVLFPKSTQKITYQLYKQLVNQPERTVDGKFFTIIRPLLPGQKYLIYMRVYPTKFSNFFTDSSNKSFYMYSEPNNLTLNEVSTNAYRQRKEDDEQVLPPIMTDMELAILHEIPIGNFQFNTLYNPTLPEYNPDDFVLTKIKREQITLAKLLGSGAFGMVFQGRIKDLEGPGVVTSAAIKMLRKNASSQEKKKFLQEARLMNHFRHKHVLRLLAVCLNEDSPLLVLELMEIGDLLKYLRESRKLQPSDSHALRLQDLLIMCEDVARGCSYLEKLRFVHRDLTCRNCLVSARDRENRVVKIGDFGLARDV</sequence>
<dbReference type="OrthoDB" id="65481at2759"/>
<evidence type="ECO:0000256" key="12">
    <source>
        <dbReference type="ARBA" id="ARBA00023137"/>
    </source>
</evidence>
<keyword evidence="9 16" id="KW-0067">ATP-binding</keyword>
<accession>A0A0J7KFG7</accession>
<dbReference type="Pfam" id="PF07714">
    <property type="entry name" value="PK_Tyr_Ser-Thr"/>
    <property type="match status" value="1"/>
</dbReference>
<evidence type="ECO:0000256" key="5">
    <source>
        <dbReference type="ARBA" id="ARBA00022692"/>
    </source>
</evidence>
<dbReference type="GO" id="GO:0032006">
    <property type="term" value="P:regulation of TOR signaling"/>
    <property type="evidence" value="ECO:0007669"/>
    <property type="project" value="TreeGrafter"/>
</dbReference>
<dbReference type="PROSITE" id="PS50853">
    <property type="entry name" value="FN3"/>
    <property type="match status" value="1"/>
</dbReference>
<evidence type="ECO:0000313" key="20">
    <source>
        <dbReference type="Proteomes" id="UP000036403"/>
    </source>
</evidence>
<evidence type="ECO:0000256" key="2">
    <source>
        <dbReference type="ARBA" id="ARBA00011902"/>
    </source>
</evidence>
<keyword evidence="5" id="KW-0812">Transmembrane</keyword>
<evidence type="ECO:0000256" key="1">
    <source>
        <dbReference type="ARBA" id="ARBA00004167"/>
    </source>
</evidence>
<dbReference type="InterPro" id="IPR013783">
    <property type="entry name" value="Ig-like_fold"/>
</dbReference>
<keyword evidence="12" id="KW-0829">Tyrosine-protein kinase</keyword>
<dbReference type="SUPFAM" id="SSF49265">
    <property type="entry name" value="Fibronectin type III"/>
    <property type="match status" value="1"/>
</dbReference>
<dbReference type="PROSITE" id="PS50011">
    <property type="entry name" value="PROTEIN_KINASE_DOM"/>
    <property type="match status" value="1"/>
</dbReference>
<dbReference type="EMBL" id="LBMM01008285">
    <property type="protein sequence ID" value="KMQ89004.1"/>
    <property type="molecule type" value="Genomic_DNA"/>
</dbReference>
<keyword evidence="10" id="KW-1133">Transmembrane helix</keyword>
<dbReference type="Gene3D" id="1.10.510.10">
    <property type="entry name" value="Transferase(Phosphotransferase) domain 1"/>
    <property type="match status" value="1"/>
</dbReference>
<evidence type="ECO:0000256" key="4">
    <source>
        <dbReference type="ARBA" id="ARBA00022679"/>
    </source>
</evidence>
<keyword evidence="13" id="KW-0675">Receptor</keyword>
<evidence type="ECO:0000256" key="9">
    <source>
        <dbReference type="ARBA" id="ARBA00022840"/>
    </source>
</evidence>
<dbReference type="PANTHER" id="PTHR24416">
    <property type="entry name" value="TYROSINE-PROTEIN KINASE RECEPTOR"/>
    <property type="match status" value="1"/>
</dbReference>
<dbReference type="InterPro" id="IPR017441">
    <property type="entry name" value="Protein_kinase_ATP_BS"/>
</dbReference>
<dbReference type="PaxDb" id="67767-A0A0J7KFG7"/>
<evidence type="ECO:0000313" key="19">
    <source>
        <dbReference type="EMBL" id="KMQ89004.1"/>
    </source>
</evidence>
<keyword evidence="14" id="KW-0325">Glycoprotein</keyword>
<dbReference type="PROSITE" id="PS00107">
    <property type="entry name" value="PROTEIN_KINASE_ATP"/>
    <property type="match status" value="1"/>
</dbReference>
<dbReference type="GO" id="GO:0005524">
    <property type="term" value="F:ATP binding"/>
    <property type="evidence" value="ECO:0007669"/>
    <property type="project" value="UniProtKB-UniRule"/>
</dbReference>
<dbReference type="GO" id="GO:0007169">
    <property type="term" value="P:cell surface receptor protein tyrosine kinase signaling pathway"/>
    <property type="evidence" value="ECO:0007669"/>
    <property type="project" value="TreeGrafter"/>
</dbReference>
<feature type="domain" description="Protein kinase" evidence="17">
    <location>
        <begin position="244"/>
        <end position="407"/>
    </location>
</feature>
<evidence type="ECO:0000256" key="15">
    <source>
        <dbReference type="ARBA" id="ARBA00051243"/>
    </source>
</evidence>
<dbReference type="GO" id="GO:0043235">
    <property type="term" value="C:receptor complex"/>
    <property type="evidence" value="ECO:0007669"/>
    <property type="project" value="TreeGrafter"/>
</dbReference>
<keyword evidence="3" id="KW-0597">Phosphoprotein</keyword>
<keyword evidence="6" id="KW-0677">Repeat</keyword>
<evidence type="ECO:0000259" key="17">
    <source>
        <dbReference type="PROSITE" id="PS50011"/>
    </source>
</evidence>
<keyword evidence="11" id="KW-0472">Membrane</keyword>
<dbReference type="STRING" id="67767.A0A0J7KFG7"/>
<dbReference type="InterPro" id="IPR036116">
    <property type="entry name" value="FN3_sf"/>
</dbReference>
<dbReference type="Gene3D" id="3.30.200.20">
    <property type="entry name" value="Phosphorylase Kinase, domain 1"/>
    <property type="match status" value="1"/>
</dbReference>
<evidence type="ECO:0000256" key="11">
    <source>
        <dbReference type="ARBA" id="ARBA00023136"/>
    </source>
</evidence>
<dbReference type="AlphaFoldDB" id="A0A0J7KFG7"/>
<evidence type="ECO:0000256" key="14">
    <source>
        <dbReference type="ARBA" id="ARBA00023180"/>
    </source>
</evidence>
<evidence type="ECO:0000256" key="7">
    <source>
        <dbReference type="ARBA" id="ARBA00022741"/>
    </source>
</evidence>
<dbReference type="Gene3D" id="2.60.40.10">
    <property type="entry name" value="Immunoglobulins"/>
    <property type="match status" value="1"/>
</dbReference>
<dbReference type="CDD" id="cd00063">
    <property type="entry name" value="FN3"/>
    <property type="match status" value="1"/>
</dbReference>
<dbReference type="InterPro" id="IPR001245">
    <property type="entry name" value="Ser-Thr/Tyr_kinase_cat_dom"/>
</dbReference>